<dbReference type="Pfam" id="PF06271">
    <property type="entry name" value="RDD"/>
    <property type="match status" value="1"/>
</dbReference>
<gene>
    <name evidence="7" type="ORF">GCM10018781_27660</name>
</gene>
<keyword evidence="3" id="KW-0812">Transmembrane</keyword>
<accession>A0A919KRF3</accession>
<reference evidence="7" key="1">
    <citation type="journal article" date="2014" name="Int. J. Syst. Evol. Microbiol.">
        <title>Complete genome sequence of Corynebacterium casei LMG S-19264T (=DSM 44701T), isolated from a smear-ripened cheese.</title>
        <authorList>
            <consortium name="US DOE Joint Genome Institute (JGI-PGF)"/>
            <person name="Walter F."/>
            <person name="Albersmeier A."/>
            <person name="Kalinowski J."/>
            <person name="Ruckert C."/>
        </authorList>
    </citation>
    <scope>NUCLEOTIDE SEQUENCE</scope>
    <source>
        <strain evidence="7">JCM 4646</strain>
    </source>
</reference>
<keyword evidence="8" id="KW-1185">Reference proteome</keyword>
<dbReference type="PANTHER" id="PTHR36115:SF6">
    <property type="entry name" value="PROLINE-RICH ANTIGEN HOMOLOG"/>
    <property type="match status" value="1"/>
</dbReference>
<name>A0A919KRF3_9ACTN</name>
<protein>
    <recommendedName>
        <fullName evidence="6">RDD domain-containing protein</fullName>
    </recommendedName>
</protein>
<evidence type="ECO:0000256" key="2">
    <source>
        <dbReference type="ARBA" id="ARBA00022475"/>
    </source>
</evidence>
<comment type="caution">
    <text evidence="7">The sequence shown here is derived from an EMBL/GenBank/DDBJ whole genome shotgun (WGS) entry which is preliminary data.</text>
</comment>
<dbReference type="PANTHER" id="PTHR36115">
    <property type="entry name" value="PROLINE-RICH ANTIGEN HOMOLOG-RELATED"/>
    <property type="match status" value="1"/>
</dbReference>
<organism evidence="7 8">
    <name type="scientific">Kitasatospora indigofera</name>
    <dbReference type="NCBI Taxonomy" id="67307"/>
    <lineage>
        <taxon>Bacteria</taxon>
        <taxon>Bacillati</taxon>
        <taxon>Actinomycetota</taxon>
        <taxon>Actinomycetes</taxon>
        <taxon>Kitasatosporales</taxon>
        <taxon>Streptomycetaceae</taxon>
        <taxon>Kitasatospora</taxon>
    </lineage>
</organism>
<keyword evidence="5" id="KW-0472">Membrane</keyword>
<comment type="subcellular location">
    <subcellularLocation>
        <location evidence="1">Cell membrane</location>
        <topology evidence="1">Multi-pass membrane protein</topology>
    </subcellularLocation>
</comment>
<sequence length="141" mass="15298">MLSFLADYFLVSIPSGVAGLAAPRSTALEAGLGVVTFALLVHNRWYLGGRGQSWGKKLMATHLHKEASGRPIGTWMSFVRDVCHLLDALPCFLGFLWPLWDGRRQTFADKLVGTVVTPAETPLPEPLAPNWQAPGRTEGAA</sequence>
<dbReference type="InterPro" id="IPR010432">
    <property type="entry name" value="RDD"/>
</dbReference>
<dbReference type="Proteomes" id="UP000617734">
    <property type="component" value="Unassembled WGS sequence"/>
</dbReference>
<evidence type="ECO:0000256" key="5">
    <source>
        <dbReference type="ARBA" id="ARBA00023136"/>
    </source>
</evidence>
<dbReference type="GO" id="GO:0005886">
    <property type="term" value="C:plasma membrane"/>
    <property type="evidence" value="ECO:0007669"/>
    <property type="project" value="UniProtKB-SubCell"/>
</dbReference>
<feature type="domain" description="RDD" evidence="6">
    <location>
        <begin position="4"/>
        <end position="112"/>
    </location>
</feature>
<keyword evidence="4" id="KW-1133">Transmembrane helix</keyword>
<reference evidence="7" key="2">
    <citation type="submission" date="2020-09" db="EMBL/GenBank/DDBJ databases">
        <authorList>
            <person name="Sun Q."/>
            <person name="Ohkuma M."/>
        </authorList>
    </citation>
    <scope>NUCLEOTIDE SEQUENCE</scope>
    <source>
        <strain evidence="7">JCM 4646</strain>
    </source>
</reference>
<keyword evidence="2" id="KW-1003">Cell membrane</keyword>
<evidence type="ECO:0000256" key="1">
    <source>
        <dbReference type="ARBA" id="ARBA00004651"/>
    </source>
</evidence>
<evidence type="ECO:0000256" key="4">
    <source>
        <dbReference type="ARBA" id="ARBA00022989"/>
    </source>
</evidence>
<dbReference type="InterPro" id="IPR051791">
    <property type="entry name" value="Pra-immunoreactive"/>
</dbReference>
<evidence type="ECO:0000259" key="6">
    <source>
        <dbReference type="Pfam" id="PF06271"/>
    </source>
</evidence>
<evidence type="ECO:0000313" key="7">
    <source>
        <dbReference type="EMBL" id="GHH69326.1"/>
    </source>
</evidence>
<proteinExistence type="predicted"/>
<evidence type="ECO:0000313" key="8">
    <source>
        <dbReference type="Proteomes" id="UP000617734"/>
    </source>
</evidence>
<evidence type="ECO:0000256" key="3">
    <source>
        <dbReference type="ARBA" id="ARBA00022692"/>
    </source>
</evidence>
<dbReference type="EMBL" id="BNBO01000012">
    <property type="protein sequence ID" value="GHH69326.1"/>
    <property type="molecule type" value="Genomic_DNA"/>
</dbReference>
<dbReference type="AlphaFoldDB" id="A0A919KRF3"/>